<reference evidence="1" key="2">
    <citation type="submission" date="2021-04" db="EMBL/GenBank/DDBJ databases">
        <authorList>
            <person name="Gilroy R."/>
        </authorList>
    </citation>
    <scope>NUCLEOTIDE SEQUENCE</scope>
    <source>
        <strain evidence="1">CHK179-7159</strain>
    </source>
</reference>
<reference evidence="1" key="1">
    <citation type="journal article" date="2021" name="PeerJ">
        <title>Extensive microbial diversity within the chicken gut microbiome revealed by metagenomics and culture.</title>
        <authorList>
            <person name="Gilroy R."/>
            <person name="Ravi A."/>
            <person name="Getino M."/>
            <person name="Pursley I."/>
            <person name="Horton D.L."/>
            <person name="Alikhan N.F."/>
            <person name="Baker D."/>
            <person name="Gharbi K."/>
            <person name="Hall N."/>
            <person name="Watson M."/>
            <person name="Adriaenssens E.M."/>
            <person name="Foster-Nyarko E."/>
            <person name="Jarju S."/>
            <person name="Secka A."/>
            <person name="Antonio M."/>
            <person name="Oren A."/>
            <person name="Chaudhuri R.R."/>
            <person name="La Ragione R."/>
            <person name="Hildebrand F."/>
            <person name="Pallen M.J."/>
        </authorList>
    </citation>
    <scope>NUCLEOTIDE SEQUENCE</scope>
    <source>
        <strain evidence="1">CHK179-7159</strain>
    </source>
</reference>
<dbReference type="AlphaFoldDB" id="A0A9D2KZT5"/>
<evidence type="ECO:0000313" key="1">
    <source>
        <dbReference type="EMBL" id="HJA91740.1"/>
    </source>
</evidence>
<gene>
    <name evidence="1" type="ORF">H9717_01240</name>
</gene>
<dbReference type="Gene3D" id="3.20.20.70">
    <property type="entry name" value="Aldolase class I"/>
    <property type="match status" value="1"/>
</dbReference>
<organism evidence="1 2">
    <name type="scientific">Candidatus Eisenbergiella merdipullorum</name>
    <dbReference type="NCBI Taxonomy" id="2838553"/>
    <lineage>
        <taxon>Bacteria</taxon>
        <taxon>Bacillati</taxon>
        <taxon>Bacillota</taxon>
        <taxon>Clostridia</taxon>
        <taxon>Lachnospirales</taxon>
        <taxon>Lachnospiraceae</taxon>
        <taxon>Eisenbergiella</taxon>
    </lineage>
</organism>
<dbReference type="InterPro" id="IPR013785">
    <property type="entry name" value="Aldolase_TIM"/>
</dbReference>
<protein>
    <submittedName>
        <fullName evidence="1">Type I 3-dehydroquinate dehydratase</fullName>
    </submittedName>
</protein>
<dbReference type="InterPro" id="IPR001381">
    <property type="entry name" value="DHquinase_I"/>
</dbReference>
<dbReference type="GO" id="GO:0003855">
    <property type="term" value="F:3-dehydroquinate dehydratase activity"/>
    <property type="evidence" value="ECO:0007669"/>
    <property type="project" value="InterPro"/>
</dbReference>
<dbReference type="EMBL" id="DWYY01000014">
    <property type="protein sequence ID" value="HJA91740.1"/>
    <property type="molecule type" value="Genomic_DNA"/>
</dbReference>
<proteinExistence type="predicted"/>
<accession>A0A9D2KZT5</accession>
<dbReference type="Proteomes" id="UP000886858">
    <property type="component" value="Unassembled WGS sequence"/>
</dbReference>
<evidence type="ECO:0000313" key="2">
    <source>
        <dbReference type="Proteomes" id="UP000886858"/>
    </source>
</evidence>
<sequence>MKPTFLNQNRPLITGMILKDNPDSIRFAVKNSIYDGADCLGIQLECLKKEYKTEENYKKIFAACSGHPVYITNYRGNENDGFSDEKLADELVKALACGATLGDVPASLFDSESGMGIGLELSMKQDAIDCQMRLIDKIHSMDKEVLMSSHVLKFTPAETVLEIAYEQKKRGADIIKIVTAANSDEEQMENLRITTLLKKELDIPFLFLSGGTHSKIHRMIGPQLGCITYLAVREHDDRAVPTQPTIRAAKAVRDNLDYLPDIVE</sequence>
<dbReference type="SUPFAM" id="SSF51569">
    <property type="entry name" value="Aldolase"/>
    <property type="match status" value="1"/>
</dbReference>
<name>A0A9D2KZT5_9FIRM</name>
<dbReference type="Pfam" id="PF01487">
    <property type="entry name" value="DHquinase_I"/>
    <property type="match status" value="1"/>
</dbReference>
<comment type="caution">
    <text evidence="1">The sequence shown here is derived from an EMBL/GenBank/DDBJ whole genome shotgun (WGS) entry which is preliminary data.</text>
</comment>